<dbReference type="SUPFAM" id="SSF103365">
    <property type="entry name" value="Hypothetical protein PH1602"/>
    <property type="match status" value="1"/>
</dbReference>
<feature type="binding site" evidence="9">
    <location>
        <position position="395"/>
    </location>
    <ligand>
        <name>GMP</name>
        <dbReference type="ChEBI" id="CHEBI:58115"/>
    </ligand>
</feature>
<keyword evidence="2" id="KW-0436">Ligase</keyword>
<dbReference type="Gene3D" id="3.90.1860.10">
    <property type="entry name" value="tRNA-splicing ligase RtcB"/>
    <property type="match status" value="1"/>
</dbReference>
<name>A0A8J8NUB6_HALGN</name>
<evidence type="ECO:0000256" key="7">
    <source>
        <dbReference type="ARBA" id="ARBA00047746"/>
    </source>
</evidence>
<dbReference type="InterPro" id="IPR017510">
    <property type="entry name" value="RtcB2"/>
</dbReference>
<organism evidence="11 12">
    <name type="scientific">Halteria grandinella</name>
    <dbReference type="NCBI Taxonomy" id="5974"/>
    <lineage>
        <taxon>Eukaryota</taxon>
        <taxon>Sar</taxon>
        <taxon>Alveolata</taxon>
        <taxon>Ciliophora</taxon>
        <taxon>Intramacronucleata</taxon>
        <taxon>Spirotrichea</taxon>
        <taxon>Stichotrichia</taxon>
        <taxon>Sporadotrichida</taxon>
        <taxon>Halteriidae</taxon>
        <taxon>Halteria</taxon>
    </lineage>
</organism>
<evidence type="ECO:0000256" key="6">
    <source>
        <dbReference type="ARBA" id="ARBA00023211"/>
    </source>
</evidence>
<keyword evidence="6 10" id="KW-0464">Manganese</keyword>
<evidence type="ECO:0000256" key="10">
    <source>
        <dbReference type="PIRSR" id="PIRSR601233-3"/>
    </source>
</evidence>
<dbReference type="PANTHER" id="PTHR11118:SF1">
    <property type="entry name" value="RNA-SPLICING LIGASE RTCB HOMOLOG"/>
    <property type="match status" value="1"/>
</dbReference>
<feature type="binding site" evidence="10">
    <location>
        <position position="232"/>
    </location>
    <ligand>
        <name>Mn(2+)</name>
        <dbReference type="ChEBI" id="CHEBI:29035"/>
        <label>1</label>
    </ligand>
</feature>
<gene>
    <name evidence="11" type="ORF">FGO68_gene17476</name>
</gene>
<dbReference type="InterPro" id="IPR036025">
    <property type="entry name" value="RtcB-like_sf"/>
</dbReference>
<feature type="binding site" evidence="9">
    <location>
        <begin position="414"/>
        <end position="417"/>
    </location>
    <ligand>
        <name>GMP</name>
        <dbReference type="ChEBI" id="CHEBI:58115"/>
    </ligand>
</feature>
<dbReference type="InterPro" id="IPR001233">
    <property type="entry name" value="RtcB"/>
</dbReference>
<keyword evidence="3 10" id="KW-0479">Metal-binding</keyword>
<dbReference type="Proteomes" id="UP000785679">
    <property type="component" value="Unassembled WGS sequence"/>
</dbReference>
<comment type="catalytic activity">
    <reaction evidence="7">
        <text>a 3'-end 3'-phospho-ribonucleotide-RNA + a 5'-end dephospho-ribonucleoside-RNA + GTP = a ribonucleotidyl-ribonucleotide-RNA + GMP + diphosphate</text>
        <dbReference type="Rhea" id="RHEA:68076"/>
        <dbReference type="Rhea" id="RHEA-COMP:10463"/>
        <dbReference type="Rhea" id="RHEA-COMP:13936"/>
        <dbReference type="Rhea" id="RHEA-COMP:17355"/>
        <dbReference type="ChEBI" id="CHEBI:33019"/>
        <dbReference type="ChEBI" id="CHEBI:37565"/>
        <dbReference type="ChEBI" id="CHEBI:58115"/>
        <dbReference type="ChEBI" id="CHEBI:83062"/>
        <dbReference type="ChEBI" id="CHEBI:138284"/>
        <dbReference type="ChEBI" id="CHEBI:173118"/>
        <dbReference type="EC" id="6.5.1.8"/>
    </reaction>
</comment>
<evidence type="ECO:0000256" key="2">
    <source>
        <dbReference type="ARBA" id="ARBA00022598"/>
    </source>
</evidence>
<evidence type="ECO:0000256" key="8">
    <source>
        <dbReference type="PIRSR" id="PIRSR601233-1"/>
    </source>
</evidence>
<keyword evidence="5 9" id="KW-0342">GTP-binding</keyword>
<evidence type="ECO:0000256" key="5">
    <source>
        <dbReference type="ARBA" id="ARBA00023134"/>
    </source>
</evidence>
<proteinExistence type="predicted"/>
<dbReference type="GO" id="GO:0046872">
    <property type="term" value="F:metal ion binding"/>
    <property type="evidence" value="ECO:0007669"/>
    <property type="project" value="UniProtKB-KW"/>
</dbReference>
<dbReference type="EC" id="6.5.1.8" evidence="1"/>
<accession>A0A8J8NUB6</accession>
<dbReference type="GO" id="GO:0005525">
    <property type="term" value="F:GTP binding"/>
    <property type="evidence" value="ECO:0007669"/>
    <property type="project" value="UniProtKB-KW"/>
</dbReference>
<dbReference type="GO" id="GO:0003972">
    <property type="term" value="F:RNA ligase (ATP) activity"/>
    <property type="evidence" value="ECO:0007669"/>
    <property type="project" value="TreeGrafter"/>
</dbReference>
<keyword evidence="4 9" id="KW-0547">Nucleotide-binding</keyword>
<evidence type="ECO:0000256" key="3">
    <source>
        <dbReference type="ARBA" id="ARBA00022723"/>
    </source>
</evidence>
<evidence type="ECO:0000256" key="9">
    <source>
        <dbReference type="PIRSR" id="PIRSR601233-2"/>
    </source>
</evidence>
<feature type="active site" description="GMP-histidine intermediate" evidence="8">
    <location>
        <position position="414"/>
    </location>
</feature>
<dbReference type="GO" id="GO:0006396">
    <property type="term" value="P:RNA processing"/>
    <property type="evidence" value="ECO:0007669"/>
    <property type="project" value="InterPro"/>
</dbReference>
<sequence>MKQAKNKFKQAKFNSVYHFEGEVVIDSDLALRELYSSYLTKVQDAGDGLKPKLTLVFCPEKDLQIKSTSTQSAVAAEEVQEHDPKKVQIKICAKETLVEEEAIKQLHAAARLPGCTHAFGMPDLHPGKGIPIGASIVTKGMVYPELVDYDIGCGMSFIRTGLQASKMNGKKLEQLSQTLISIDCPWGKNVEQYDQFFSKTIRWAGNDVEPLDSSKLERKHLQVLGTIGGGNHFAEFQEIEEVLDPSTFEKMNLDLNEVCLLVHSGSRSLGESVLGAYLDSQKGSTSSCKGVSDDSVDFNNYLQGHNLALNFARRNRFLIAHRILEQIDSRKVTTDQEYAIKDSDCLIDIFHNFMEKVDLELEDGKIQPSWIHRKGATPSTHSNILVIPGSRGSHSYVVKVIEENVYQSGLSLAHGAGRKMARSKAYAIVKDQNPNPHSLLKTEFDSLVVCENKTLIYEEAPIAYKNIDLVVKDLIDLGLVTPVARLKPLLTYKFKEPGFGHKIEE</sequence>
<evidence type="ECO:0000256" key="1">
    <source>
        <dbReference type="ARBA" id="ARBA00012726"/>
    </source>
</evidence>
<feature type="binding site" evidence="9">
    <location>
        <begin position="351"/>
        <end position="352"/>
    </location>
    <ligand>
        <name>GMP</name>
        <dbReference type="ChEBI" id="CHEBI:58115"/>
    </ligand>
</feature>
<evidence type="ECO:0000256" key="4">
    <source>
        <dbReference type="ARBA" id="ARBA00022741"/>
    </source>
</evidence>
<protein>
    <recommendedName>
        <fullName evidence="1">3'-phosphate/5'-hydroxy nucleic acid ligase</fullName>
        <ecNumber evidence="1">6.5.1.8</ecNumber>
    </recommendedName>
</protein>
<feature type="binding site" evidence="10">
    <location>
        <position position="351"/>
    </location>
    <ligand>
        <name>Mn(2+)</name>
        <dbReference type="ChEBI" id="CHEBI:29035"/>
        <label>2</label>
    </ligand>
</feature>
<evidence type="ECO:0000313" key="11">
    <source>
        <dbReference type="EMBL" id="TNV80565.1"/>
    </source>
</evidence>
<dbReference type="GO" id="GO:0170057">
    <property type="term" value="F:RNA ligase (GTP) activity"/>
    <property type="evidence" value="ECO:0007669"/>
    <property type="project" value="UniProtKB-EC"/>
</dbReference>
<keyword evidence="12" id="KW-1185">Reference proteome</keyword>
<dbReference type="AlphaFoldDB" id="A0A8J8NUB6"/>
<evidence type="ECO:0000313" key="12">
    <source>
        <dbReference type="Proteomes" id="UP000785679"/>
    </source>
</evidence>
<dbReference type="EMBL" id="RRYP01007342">
    <property type="protein sequence ID" value="TNV80565.1"/>
    <property type="molecule type" value="Genomic_DNA"/>
</dbReference>
<reference evidence="11" key="1">
    <citation type="submission" date="2019-06" db="EMBL/GenBank/DDBJ databases">
        <authorList>
            <person name="Zheng W."/>
        </authorList>
    </citation>
    <scope>NUCLEOTIDE SEQUENCE</scope>
    <source>
        <strain evidence="11">QDHG01</strain>
    </source>
</reference>
<feature type="binding site" evidence="9">
    <location>
        <begin position="231"/>
        <end position="235"/>
    </location>
    <ligand>
        <name>GMP</name>
        <dbReference type="ChEBI" id="CHEBI:58115"/>
    </ligand>
</feature>
<dbReference type="Pfam" id="PF01139">
    <property type="entry name" value="RtcB"/>
    <property type="match status" value="1"/>
</dbReference>
<dbReference type="PANTHER" id="PTHR11118">
    <property type="entry name" value="RNA-SPLICING LIGASE RTCB HOMOLOG"/>
    <property type="match status" value="1"/>
</dbReference>
<dbReference type="OrthoDB" id="10249697at2759"/>
<feature type="binding site" evidence="10">
    <location>
        <position position="263"/>
    </location>
    <ligand>
        <name>Mn(2+)</name>
        <dbReference type="ChEBI" id="CHEBI:29035"/>
        <label>2</label>
    </ligand>
</feature>
<comment type="caution">
    <text evidence="11">The sequence shown here is derived from an EMBL/GenBank/DDBJ whole genome shotgun (WGS) entry which is preliminary data.</text>
</comment>
<dbReference type="NCBIfam" id="TIGR03073">
    <property type="entry name" value="release_rtcB"/>
    <property type="match status" value="1"/>
</dbReference>
<feature type="binding site" evidence="10">
    <location>
        <position position="150"/>
    </location>
    <ligand>
        <name>Mn(2+)</name>
        <dbReference type="ChEBI" id="CHEBI:29035"/>
        <label>1</label>
    </ligand>
</feature>
<comment type="cofactor">
    <cofactor evidence="10">
        <name>Mn(2+)</name>
        <dbReference type="ChEBI" id="CHEBI:29035"/>
    </cofactor>
    <text evidence="10">Binds 2 manganese ions per subunit.</text>
</comment>